<keyword evidence="5 8" id="KW-0472">Membrane</keyword>
<proteinExistence type="predicted"/>
<dbReference type="InterPro" id="IPR052192">
    <property type="entry name" value="Insect_Ionotropic_Sensory_Rcpt"/>
</dbReference>
<reference evidence="9" key="1">
    <citation type="submission" date="2024-06" db="UniProtKB">
        <authorList>
            <consortium name="RefSeq"/>
        </authorList>
    </citation>
    <scope>NUCLEOTIDE SEQUENCE [LARGE SCALE GENOMIC DNA]</scope>
    <source>
        <strain evidence="9">MV2-25</strain>
    </source>
</reference>
<dbReference type="RefSeq" id="XP_003736263.2">
    <property type="nucleotide sequence ID" value="XM_003736215.3"/>
</dbReference>
<dbReference type="GO" id="GO:0005886">
    <property type="term" value="C:plasma membrane"/>
    <property type="evidence" value="ECO:0007669"/>
    <property type="project" value="UniProtKB-SubCell"/>
</dbReference>
<feature type="transmembrane region" description="Helical" evidence="8">
    <location>
        <begin position="299"/>
        <end position="322"/>
    </location>
</feature>
<comment type="subcellular location">
    <subcellularLocation>
        <location evidence="1">Cell membrane</location>
        <topology evidence="1">Multi-pass membrane protein</topology>
    </subcellularLocation>
</comment>
<evidence type="ECO:0000313" key="9">
    <source>
        <dbReference type="Proteomes" id="UP000001819"/>
    </source>
</evidence>
<keyword evidence="9" id="KW-1185">Reference proteome</keyword>
<evidence type="ECO:0000256" key="1">
    <source>
        <dbReference type="ARBA" id="ARBA00004651"/>
    </source>
</evidence>
<protein>
    <submittedName>
        <fullName evidence="10">Uncharacterized protein Ir94d</fullName>
    </submittedName>
</protein>
<dbReference type="InParanoid" id="A0A6I8V585"/>
<dbReference type="Proteomes" id="UP000001819">
    <property type="component" value="Chromosome 2"/>
</dbReference>
<organism evidence="9 10">
    <name type="scientific">Drosophila pseudoobscura pseudoobscura</name>
    <name type="common">Fruit fly</name>
    <dbReference type="NCBI Taxonomy" id="46245"/>
    <lineage>
        <taxon>Eukaryota</taxon>
        <taxon>Metazoa</taxon>
        <taxon>Ecdysozoa</taxon>
        <taxon>Arthropoda</taxon>
        <taxon>Hexapoda</taxon>
        <taxon>Insecta</taxon>
        <taxon>Pterygota</taxon>
        <taxon>Neoptera</taxon>
        <taxon>Endopterygota</taxon>
        <taxon>Diptera</taxon>
        <taxon>Brachycera</taxon>
        <taxon>Muscomorpha</taxon>
        <taxon>Ephydroidea</taxon>
        <taxon>Drosophilidae</taxon>
        <taxon>Drosophila</taxon>
        <taxon>Sophophora</taxon>
    </lineage>
</organism>
<dbReference type="KEGG" id="dpo:13036366"/>
<accession>A0A6I8V585</accession>
<feature type="transmembrane region" description="Helical" evidence="8">
    <location>
        <begin position="557"/>
        <end position="578"/>
    </location>
</feature>
<dbReference type="PANTHER" id="PTHR42643">
    <property type="entry name" value="IONOTROPIC RECEPTOR 20A-RELATED"/>
    <property type="match status" value="1"/>
</dbReference>
<keyword evidence="2" id="KW-1003">Cell membrane</keyword>
<evidence type="ECO:0000256" key="3">
    <source>
        <dbReference type="ARBA" id="ARBA00022692"/>
    </source>
</evidence>
<sequence>MMQQSILQLILVACLSTGWGCFELQFLRQLKSELNFEFVLLLGSSEPIWLKSLWQLPVSVIQMDEKIPHVNYNLSQHHSKNFLSIGFVKDFPDRLLEVVHLNLRMLNTVPILFVMRKRKMRVQPLLEWFWMHDFLNVLVIYEDFKESSHTIYSYTPFPILQFIERRLENTTMLFPPRMSDLQGYRLPIAVGGSSPRLIVYRGTNGELIYSGLVGNLMKSIEQRFNCRLVQPHPLNESAIPPALQLIGAVRNGSAEFALAAVYPQGPFVGLTYPFELMSWCLMMPVPEEIPRSELYTMVFHWPAFLLILLALVAISLILGLSLRLHGYRVQPTEFLLHNSCLRGLLGQSFIEVFRAPPLVRGIYLEICVLGILITTWYNSYFSTYVTSAPRRPPFTSYESIARSQTKIVVWTSEYRILLKYFSSIEEYESMFQFEPDYSKFIELRESFNTKYGYMLPMEKWLLISEEQKIFSSPLFTMREDLCFFHAIPIVFPIKENSIFREALDRLIQEVLATGLLNRWRDMAFTDMIKAGQLSLVDRGKPKDFQAMQLMDLQHISVAFGLMMALAIVVFLLELMWFWRHPIRVRLGQV</sequence>
<keyword evidence="6" id="KW-0675">Receptor</keyword>
<gene>
    <name evidence="10" type="primary">Ir94d</name>
</gene>
<dbReference type="SUPFAM" id="SSF53850">
    <property type="entry name" value="Periplasmic binding protein-like II"/>
    <property type="match status" value="1"/>
</dbReference>
<evidence type="ECO:0000256" key="5">
    <source>
        <dbReference type="ARBA" id="ARBA00023136"/>
    </source>
</evidence>
<name>A0A6I8V585_DROPS</name>
<evidence type="ECO:0000256" key="7">
    <source>
        <dbReference type="ARBA" id="ARBA00023180"/>
    </source>
</evidence>
<reference evidence="10" key="2">
    <citation type="submission" date="2025-08" db="UniProtKB">
        <authorList>
            <consortium name="RefSeq"/>
        </authorList>
    </citation>
    <scope>IDENTIFICATION</scope>
    <source>
        <strain evidence="10">MV-25-SWS-2005</strain>
        <tissue evidence="10">Whole body</tissue>
    </source>
</reference>
<evidence type="ECO:0000313" key="10">
    <source>
        <dbReference type="RefSeq" id="XP_003736263.2"/>
    </source>
</evidence>
<dbReference type="FunCoup" id="A0A6I8V585">
    <property type="interactions" value="9"/>
</dbReference>
<keyword evidence="7" id="KW-0325">Glycoprotein</keyword>
<evidence type="ECO:0000256" key="2">
    <source>
        <dbReference type="ARBA" id="ARBA00022475"/>
    </source>
</evidence>
<keyword evidence="3 8" id="KW-0812">Transmembrane</keyword>
<keyword evidence="4 8" id="KW-1133">Transmembrane helix</keyword>
<dbReference type="AlphaFoldDB" id="A0A6I8V585"/>
<evidence type="ECO:0000256" key="8">
    <source>
        <dbReference type="SAM" id="Phobius"/>
    </source>
</evidence>
<evidence type="ECO:0000256" key="4">
    <source>
        <dbReference type="ARBA" id="ARBA00022989"/>
    </source>
</evidence>
<evidence type="ECO:0000256" key="6">
    <source>
        <dbReference type="ARBA" id="ARBA00023170"/>
    </source>
</evidence>
<dbReference type="PANTHER" id="PTHR42643:SF41">
    <property type="entry name" value="IONOTROPIC RECEPTOR 20A-RELATED"/>
    <property type="match status" value="1"/>
</dbReference>